<dbReference type="FunFam" id="3.30.200.20:FF:000002">
    <property type="entry name" value="Calcium/calmodulin-dependent protein kinase type II subunit delta isoform 2"/>
    <property type="match status" value="1"/>
</dbReference>
<dbReference type="PROSITE" id="PS50011">
    <property type="entry name" value="PROTEIN_KINASE_DOM"/>
    <property type="match status" value="1"/>
</dbReference>
<dbReference type="Ensembl" id="ENSVURT00010020212.1">
    <property type="protein sequence ID" value="ENSVURP00010017791.1"/>
    <property type="gene ID" value="ENSVURG00010013489.1"/>
</dbReference>
<dbReference type="InterPro" id="IPR000719">
    <property type="entry name" value="Prot_kinase_dom"/>
</dbReference>
<comment type="catalytic activity">
    <reaction evidence="10">
        <text>L-threonyl-[protein] + ATP = O-phospho-L-threonyl-[protein] + ADP + H(+)</text>
        <dbReference type="Rhea" id="RHEA:46608"/>
        <dbReference type="Rhea" id="RHEA-COMP:11060"/>
        <dbReference type="Rhea" id="RHEA-COMP:11605"/>
        <dbReference type="ChEBI" id="CHEBI:15378"/>
        <dbReference type="ChEBI" id="CHEBI:30013"/>
        <dbReference type="ChEBI" id="CHEBI:30616"/>
        <dbReference type="ChEBI" id="CHEBI:61977"/>
        <dbReference type="ChEBI" id="CHEBI:456216"/>
        <dbReference type="EC" id="2.7.11.17"/>
    </reaction>
</comment>
<dbReference type="GeneTree" id="ENSGT00940000156481"/>
<proteinExistence type="inferred from homology"/>
<keyword evidence="6 12" id="KW-0547">Nucleotide-binding</keyword>
<dbReference type="Pfam" id="PF00069">
    <property type="entry name" value="Pkinase"/>
    <property type="match status" value="1"/>
</dbReference>
<gene>
    <name evidence="15" type="primary">CAMK2G</name>
</gene>
<dbReference type="PROSITE" id="PS00108">
    <property type="entry name" value="PROTEIN_KINASE_ST"/>
    <property type="match status" value="1"/>
</dbReference>
<evidence type="ECO:0000256" key="13">
    <source>
        <dbReference type="SAM" id="MobiDB-lite"/>
    </source>
</evidence>
<comment type="catalytic activity">
    <reaction evidence="11">
        <text>L-seryl-[protein] + ATP = O-phospho-L-seryl-[protein] + ADP + H(+)</text>
        <dbReference type="Rhea" id="RHEA:17989"/>
        <dbReference type="Rhea" id="RHEA-COMP:9863"/>
        <dbReference type="Rhea" id="RHEA-COMP:11604"/>
        <dbReference type="ChEBI" id="CHEBI:15378"/>
        <dbReference type="ChEBI" id="CHEBI:29999"/>
        <dbReference type="ChEBI" id="CHEBI:30616"/>
        <dbReference type="ChEBI" id="CHEBI:83421"/>
        <dbReference type="ChEBI" id="CHEBI:456216"/>
        <dbReference type="EC" id="2.7.11.17"/>
    </reaction>
</comment>
<dbReference type="FunFam" id="1.10.510.10:FF:000001">
    <property type="entry name" value="Calcium/calmodulin-dependent protein kinase type II subunit delta"/>
    <property type="match status" value="1"/>
</dbReference>
<organism evidence="15 16">
    <name type="scientific">Vombatus ursinus</name>
    <name type="common">Common wombat</name>
    <dbReference type="NCBI Taxonomy" id="29139"/>
    <lineage>
        <taxon>Eukaryota</taxon>
        <taxon>Metazoa</taxon>
        <taxon>Chordata</taxon>
        <taxon>Craniata</taxon>
        <taxon>Vertebrata</taxon>
        <taxon>Euteleostomi</taxon>
        <taxon>Mammalia</taxon>
        <taxon>Metatheria</taxon>
        <taxon>Diprotodontia</taxon>
        <taxon>Vombatidae</taxon>
        <taxon>Vombatus</taxon>
    </lineage>
</organism>
<comment type="similarity">
    <text evidence="1">Belongs to the protein kinase superfamily. CAMK Ser/Thr protein kinase family. CaMK subfamily.</text>
</comment>
<feature type="binding site" evidence="12">
    <location>
        <position position="43"/>
    </location>
    <ligand>
        <name>ATP</name>
        <dbReference type="ChEBI" id="CHEBI:30616"/>
    </ligand>
</feature>
<dbReference type="PROSITE" id="PS00107">
    <property type="entry name" value="PROTEIN_KINASE_ATP"/>
    <property type="match status" value="1"/>
</dbReference>
<feature type="domain" description="Protein kinase" evidence="14">
    <location>
        <begin position="14"/>
        <end position="272"/>
    </location>
</feature>
<dbReference type="AlphaFoldDB" id="A0A4X2L6R0"/>
<evidence type="ECO:0000256" key="1">
    <source>
        <dbReference type="ARBA" id="ARBA00005354"/>
    </source>
</evidence>
<evidence type="ECO:0000256" key="6">
    <source>
        <dbReference type="ARBA" id="ARBA00022741"/>
    </source>
</evidence>
<reference evidence="15" key="2">
    <citation type="submission" date="2025-08" db="UniProtKB">
        <authorList>
            <consortium name="Ensembl"/>
        </authorList>
    </citation>
    <scope>IDENTIFICATION</scope>
</reference>
<reference evidence="16" key="1">
    <citation type="submission" date="2018-12" db="EMBL/GenBank/DDBJ databases">
        <authorList>
            <person name="Yazar S."/>
        </authorList>
    </citation>
    <scope>NUCLEOTIDE SEQUENCE [LARGE SCALE GENOMIC DNA]</scope>
</reference>
<keyword evidence="7" id="KW-0418">Kinase</keyword>
<dbReference type="Gene3D" id="1.10.510.10">
    <property type="entry name" value="Transferase(Phosphotransferase) domain 1"/>
    <property type="match status" value="1"/>
</dbReference>
<evidence type="ECO:0000256" key="10">
    <source>
        <dbReference type="ARBA" id="ARBA00047307"/>
    </source>
</evidence>
<evidence type="ECO:0000256" key="8">
    <source>
        <dbReference type="ARBA" id="ARBA00022840"/>
    </source>
</evidence>
<dbReference type="Gene3D" id="3.10.450.50">
    <property type="match status" value="1"/>
</dbReference>
<evidence type="ECO:0000256" key="3">
    <source>
        <dbReference type="ARBA" id="ARBA00022527"/>
    </source>
</evidence>
<evidence type="ECO:0000256" key="7">
    <source>
        <dbReference type="ARBA" id="ARBA00022777"/>
    </source>
</evidence>
<dbReference type="GO" id="GO:0004683">
    <property type="term" value="F:calcium/calmodulin-dependent protein kinase activity"/>
    <property type="evidence" value="ECO:0007669"/>
    <property type="project" value="UniProtKB-EC"/>
</dbReference>
<dbReference type="CDD" id="cd14086">
    <property type="entry name" value="STKc_CaMKII"/>
    <property type="match status" value="1"/>
</dbReference>
<dbReference type="EC" id="2.7.11.17" evidence="2"/>
<evidence type="ECO:0000256" key="12">
    <source>
        <dbReference type="PROSITE-ProRule" id="PRU10141"/>
    </source>
</evidence>
<protein>
    <recommendedName>
        <fullName evidence="2">calcium/calmodulin-dependent protein kinase</fullName>
        <ecNumber evidence="2">2.7.11.17</ecNumber>
    </recommendedName>
</protein>
<evidence type="ECO:0000256" key="4">
    <source>
        <dbReference type="ARBA" id="ARBA00022553"/>
    </source>
</evidence>
<dbReference type="GO" id="GO:0005524">
    <property type="term" value="F:ATP binding"/>
    <property type="evidence" value="ECO:0007669"/>
    <property type="project" value="UniProtKB-UniRule"/>
</dbReference>
<dbReference type="InterPro" id="IPR032710">
    <property type="entry name" value="NTF2-like_dom_sf"/>
</dbReference>
<dbReference type="Proteomes" id="UP000314987">
    <property type="component" value="Unassembled WGS sequence"/>
</dbReference>
<dbReference type="PANTHER" id="PTHR24347">
    <property type="entry name" value="SERINE/THREONINE-PROTEIN KINASE"/>
    <property type="match status" value="1"/>
</dbReference>
<evidence type="ECO:0000256" key="5">
    <source>
        <dbReference type="ARBA" id="ARBA00022679"/>
    </source>
</evidence>
<feature type="region of interest" description="Disordered" evidence="13">
    <location>
        <begin position="344"/>
        <end position="418"/>
    </location>
</feature>
<evidence type="ECO:0000256" key="9">
    <source>
        <dbReference type="ARBA" id="ARBA00022860"/>
    </source>
</evidence>
<dbReference type="GO" id="GO:0005516">
    <property type="term" value="F:calmodulin binding"/>
    <property type="evidence" value="ECO:0007669"/>
    <property type="project" value="UniProtKB-KW"/>
</dbReference>
<accession>A0A4X2L6R0</accession>
<evidence type="ECO:0000313" key="15">
    <source>
        <dbReference type="Ensembl" id="ENSVURP00010017791.1"/>
    </source>
</evidence>
<keyword evidence="5" id="KW-0808">Transferase</keyword>
<sequence length="582" mass="64734">MATTAPCTRFTDDYQLYEELGKGAFSVVRRCVKKTSTQEYAAKIINTKKLSARDHQKLEREARICRLLKHPNIVRLHDSISEEGFHYLVFDLVTGGELFEDIVAREYYSEADASHCIHQILESVNHIHQHDIVHRDLKPENLLLASKCKGAAVKLADFGLAIEVQGDQQAWFGFAGTPGYLSPEVLRKDPYGKPVDIWACGVILYILLVGYPPFWDEDQHKLYQQIKAGAYDFPSPEWDTVTPEAKNLINQMLTINPAKRITADQALKHPWVCQRSTVASMMHRQETVECLRKFNARRKLKGAILTTMLVSRNFSVGRQSSAPALAAVSAAGLAGQAAKSLLNKKSDGGVKEPQTTVVHNATDGIKGSTESCNTTTEDEDLKAAQLRTGDRSSLGSDGRSPRDRTAPSAGMQPQPSLCSSAIRKQEIIKITEQLIEAINNGDFDAYTKICDPGLTSFEPEALGNLVEGMDFHKFYFENPQPCSDAITHPSPYQFPSLSPVFQLCKVLSKNSKPIHTTILNPHVHVIGEDAACIAYIRLTQYIDGQGRPRTSQSEETRVWHRRDGKWLNVHYHCSGAPAAPLQ</sequence>
<evidence type="ECO:0000259" key="14">
    <source>
        <dbReference type="PROSITE" id="PS50011"/>
    </source>
</evidence>
<keyword evidence="4" id="KW-0597">Phosphoprotein</keyword>
<dbReference type="SUPFAM" id="SSF56112">
    <property type="entry name" value="Protein kinase-like (PK-like)"/>
    <property type="match status" value="1"/>
</dbReference>
<keyword evidence="8 12" id="KW-0067">ATP-binding</keyword>
<evidence type="ECO:0000256" key="11">
    <source>
        <dbReference type="ARBA" id="ARBA00047430"/>
    </source>
</evidence>
<dbReference type="InterPro" id="IPR013543">
    <property type="entry name" value="Ca/CaM-dep_prot_kinase-assoc"/>
</dbReference>
<reference evidence="15" key="3">
    <citation type="submission" date="2025-09" db="UniProtKB">
        <authorList>
            <consortium name="Ensembl"/>
        </authorList>
    </citation>
    <scope>IDENTIFICATION</scope>
</reference>
<dbReference type="InterPro" id="IPR008271">
    <property type="entry name" value="Ser/Thr_kinase_AS"/>
</dbReference>
<evidence type="ECO:0000313" key="16">
    <source>
        <dbReference type="Proteomes" id="UP000314987"/>
    </source>
</evidence>
<keyword evidence="3" id="KW-0723">Serine/threonine-protein kinase</keyword>
<dbReference type="InterPro" id="IPR017441">
    <property type="entry name" value="Protein_kinase_ATP_BS"/>
</dbReference>
<evidence type="ECO:0000256" key="2">
    <source>
        <dbReference type="ARBA" id="ARBA00012434"/>
    </source>
</evidence>
<name>A0A4X2L6R0_VOMUR</name>
<dbReference type="SUPFAM" id="SSF54427">
    <property type="entry name" value="NTF2-like"/>
    <property type="match status" value="1"/>
</dbReference>
<dbReference type="Gene3D" id="6.10.140.620">
    <property type="match status" value="1"/>
</dbReference>
<dbReference type="InterPro" id="IPR011009">
    <property type="entry name" value="Kinase-like_dom_sf"/>
</dbReference>
<dbReference type="SMART" id="SM00220">
    <property type="entry name" value="S_TKc"/>
    <property type="match status" value="1"/>
</dbReference>
<dbReference type="Gene3D" id="3.30.200.20">
    <property type="entry name" value="Phosphorylase Kinase, domain 1"/>
    <property type="match status" value="1"/>
</dbReference>
<keyword evidence="16" id="KW-1185">Reference proteome</keyword>
<keyword evidence="9" id="KW-0112">Calmodulin-binding</keyword>
<dbReference type="Pfam" id="PF08332">
    <property type="entry name" value="CaMKII_AD"/>
    <property type="match status" value="2"/>
</dbReference>